<sequence>MKSILFCRNPEDLEQAMDILFQAGYAHVGNNNGPEFKTHSSNRNNNYRSNTQYNRRDSRNITQYKNPQQPFNRQNFQPMPQNNGRDHQQHRPYQQPYQQHRPYQQPFQQHRPYQQPFQQHRPYQQLSITPPYQQMTNWIIIMVTLITTAKAQTFDIQDLSNNNGYIPIKTGNKNSRRLH</sequence>
<protein>
    <submittedName>
        <fullName evidence="2">Uncharacterized protein</fullName>
    </submittedName>
</protein>
<name>A0A4C1SC80_EUMVA</name>
<accession>A0A4C1SC80</accession>
<evidence type="ECO:0000256" key="1">
    <source>
        <dbReference type="SAM" id="MobiDB-lite"/>
    </source>
</evidence>
<feature type="region of interest" description="Disordered" evidence="1">
    <location>
        <begin position="32"/>
        <end position="94"/>
    </location>
</feature>
<reference evidence="2 3" key="1">
    <citation type="journal article" date="2019" name="Commun. Biol.">
        <title>The bagworm genome reveals a unique fibroin gene that provides high tensile strength.</title>
        <authorList>
            <person name="Kono N."/>
            <person name="Nakamura H."/>
            <person name="Ohtoshi R."/>
            <person name="Tomita M."/>
            <person name="Numata K."/>
            <person name="Arakawa K."/>
        </authorList>
    </citation>
    <scope>NUCLEOTIDE SEQUENCE [LARGE SCALE GENOMIC DNA]</scope>
</reference>
<evidence type="ECO:0000313" key="3">
    <source>
        <dbReference type="Proteomes" id="UP000299102"/>
    </source>
</evidence>
<dbReference type="STRING" id="151549.A0A4C1SC80"/>
<feature type="compositionally biased region" description="Low complexity" evidence="1">
    <location>
        <begin position="41"/>
        <end position="53"/>
    </location>
</feature>
<evidence type="ECO:0000313" key="2">
    <source>
        <dbReference type="EMBL" id="GBO99772.1"/>
    </source>
</evidence>
<dbReference type="Proteomes" id="UP000299102">
    <property type="component" value="Unassembled WGS sequence"/>
</dbReference>
<dbReference type="AlphaFoldDB" id="A0A4C1SC80"/>
<organism evidence="2 3">
    <name type="scientific">Eumeta variegata</name>
    <name type="common">Bagworm moth</name>
    <name type="synonym">Eumeta japonica</name>
    <dbReference type="NCBI Taxonomy" id="151549"/>
    <lineage>
        <taxon>Eukaryota</taxon>
        <taxon>Metazoa</taxon>
        <taxon>Ecdysozoa</taxon>
        <taxon>Arthropoda</taxon>
        <taxon>Hexapoda</taxon>
        <taxon>Insecta</taxon>
        <taxon>Pterygota</taxon>
        <taxon>Neoptera</taxon>
        <taxon>Endopterygota</taxon>
        <taxon>Lepidoptera</taxon>
        <taxon>Glossata</taxon>
        <taxon>Ditrysia</taxon>
        <taxon>Tineoidea</taxon>
        <taxon>Psychidae</taxon>
        <taxon>Oiketicinae</taxon>
        <taxon>Eumeta</taxon>
    </lineage>
</organism>
<gene>
    <name evidence="2" type="ORF">EVAR_102524_1</name>
</gene>
<proteinExistence type="predicted"/>
<comment type="caution">
    <text evidence="2">The sequence shown here is derived from an EMBL/GenBank/DDBJ whole genome shotgun (WGS) entry which is preliminary data.</text>
</comment>
<feature type="compositionally biased region" description="Low complexity" evidence="1">
    <location>
        <begin position="66"/>
        <end position="83"/>
    </location>
</feature>
<keyword evidence="3" id="KW-1185">Reference proteome</keyword>
<dbReference type="OrthoDB" id="8067465at2759"/>
<dbReference type="EMBL" id="BGZK01006619">
    <property type="protein sequence ID" value="GBO99772.1"/>
    <property type="molecule type" value="Genomic_DNA"/>
</dbReference>